<gene>
    <name evidence="2" type="ORF">RFI_09214</name>
</gene>
<evidence type="ECO:0000256" key="1">
    <source>
        <dbReference type="SAM" id="MobiDB-lite"/>
    </source>
</evidence>
<comment type="caution">
    <text evidence="2">The sequence shown here is derived from an EMBL/GenBank/DDBJ whole genome shotgun (WGS) entry which is preliminary data.</text>
</comment>
<reference evidence="2 3" key="1">
    <citation type="journal article" date="2013" name="Curr. Biol.">
        <title>The Genome of the Foraminiferan Reticulomyxa filosa.</title>
        <authorList>
            <person name="Glockner G."/>
            <person name="Hulsmann N."/>
            <person name="Schleicher M."/>
            <person name="Noegel A.A."/>
            <person name="Eichinger L."/>
            <person name="Gallinger C."/>
            <person name="Pawlowski J."/>
            <person name="Sierra R."/>
            <person name="Euteneuer U."/>
            <person name="Pillet L."/>
            <person name="Moustafa A."/>
            <person name="Platzer M."/>
            <person name="Groth M."/>
            <person name="Szafranski K."/>
            <person name="Schliwa M."/>
        </authorList>
    </citation>
    <scope>NUCLEOTIDE SEQUENCE [LARGE SCALE GENOMIC DNA]</scope>
</reference>
<sequence length="181" mass="20782">MAQRLPQQDMTRQSRVEQPLQPKEQPKKQTTGSGFYGETNLKGNADNQPLPDDAIQTVNKLFAYVDEVERVVSNTFNTSEKASLDNIRLKFEQLHSMISNNEVSISAYSRLEEVTESLRSGQYTQAHNILHKLNTDRQTFNVHKAWITALRSLYNMGKNMRLNLPGKFYVRFNLIFNSAIS</sequence>
<feature type="region of interest" description="Disordered" evidence="1">
    <location>
        <begin position="1"/>
        <end position="52"/>
    </location>
</feature>
<organism evidence="2 3">
    <name type="scientific">Reticulomyxa filosa</name>
    <dbReference type="NCBI Taxonomy" id="46433"/>
    <lineage>
        <taxon>Eukaryota</taxon>
        <taxon>Sar</taxon>
        <taxon>Rhizaria</taxon>
        <taxon>Retaria</taxon>
        <taxon>Foraminifera</taxon>
        <taxon>Monothalamids</taxon>
        <taxon>Reticulomyxidae</taxon>
        <taxon>Reticulomyxa</taxon>
    </lineage>
</organism>
<proteinExistence type="predicted"/>
<dbReference type="AlphaFoldDB" id="X6NRG8"/>
<keyword evidence="3" id="KW-1185">Reference proteome</keyword>
<accession>X6NRG8</accession>
<evidence type="ECO:0000313" key="3">
    <source>
        <dbReference type="Proteomes" id="UP000023152"/>
    </source>
</evidence>
<dbReference type="EMBL" id="ASPP01006967">
    <property type="protein sequence ID" value="ETO27917.1"/>
    <property type="molecule type" value="Genomic_DNA"/>
</dbReference>
<protein>
    <submittedName>
        <fullName evidence="2">Uncharacterized protein</fullName>
    </submittedName>
</protein>
<evidence type="ECO:0000313" key="2">
    <source>
        <dbReference type="EMBL" id="ETO27917.1"/>
    </source>
</evidence>
<feature type="non-terminal residue" evidence="2">
    <location>
        <position position="181"/>
    </location>
</feature>
<dbReference type="Proteomes" id="UP000023152">
    <property type="component" value="Unassembled WGS sequence"/>
</dbReference>
<feature type="compositionally biased region" description="Polar residues" evidence="1">
    <location>
        <begin position="1"/>
        <end position="13"/>
    </location>
</feature>
<dbReference type="Gene3D" id="1.20.940.10">
    <property type="entry name" value="Functional domain of the splicing factor Prp18"/>
    <property type="match status" value="1"/>
</dbReference>
<name>X6NRG8_RETFI</name>